<dbReference type="RefSeq" id="WP_203684694.1">
    <property type="nucleotide sequence ID" value="NZ_BOMW01000083.1"/>
</dbReference>
<dbReference type="InterPro" id="IPR052021">
    <property type="entry name" value="Type-I_RS_S_subunit"/>
</dbReference>
<dbReference type="AlphaFoldDB" id="A0A919NDW0"/>
<gene>
    <name evidence="5" type="ORF">Asi03nite_69260</name>
</gene>
<keyword evidence="6" id="KW-1185">Reference proteome</keyword>
<feature type="domain" description="Type I restriction modification DNA specificity" evidence="4">
    <location>
        <begin position="1"/>
        <end position="145"/>
    </location>
</feature>
<dbReference type="Pfam" id="PF01420">
    <property type="entry name" value="Methylase_S"/>
    <property type="match status" value="1"/>
</dbReference>
<dbReference type="CDD" id="cd17267">
    <property type="entry name" value="RMtype1_S_EcoAO83I-TRD1-CR1_like"/>
    <property type="match status" value="1"/>
</dbReference>
<dbReference type="PANTHER" id="PTHR30408:SF13">
    <property type="entry name" value="TYPE I RESTRICTION ENZYME HINDI SPECIFICITY SUBUNIT"/>
    <property type="match status" value="1"/>
</dbReference>
<dbReference type="Proteomes" id="UP000629619">
    <property type="component" value="Unassembled WGS sequence"/>
</dbReference>
<dbReference type="Gene3D" id="3.90.220.20">
    <property type="entry name" value="DNA methylase specificity domains"/>
    <property type="match status" value="2"/>
</dbReference>
<evidence type="ECO:0000313" key="6">
    <source>
        <dbReference type="Proteomes" id="UP000629619"/>
    </source>
</evidence>
<evidence type="ECO:0000259" key="4">
    <source>
        <dbReference type="Pfam" id="PF01420"/>
    </source>
</evidence>
<dbReference type="SUPFAM" id="SSF116734">
    <property type="entry name" value="DNA methylase specificity domain"/>
    <property type="match status" value="2"/>
</dbReference>
<dbReference type="InterPro" id="IPR044946">
    <property type="entry name" value="Restrct_endonuc_typeI_TRD_sf"/>
</dbReference>
<dbReference type="GO" id="GO:0009307">
    <property type="term" value="P:DNA restriction-modification system"/>
    <property type="evidence" value="ECO:0007669"/>
    <property type="project" value="UniProtKB-KW"/>
</dbReference>
<dbReference type="InterPro" id="IPR000055">
    <property type="entry name" value="Restrct_endonuc_typeI_TRD"/>
</dbReference>
<organism evidence="5 6">
    <name type="scientific">Actinoplanes siamensis</name>
    <dbReference type="NCBI Taxonomy" id="1223317"/>
    <lineage>
        <taxon>Bacteria</taxon>
        <taxon>Bacillati</taxon>
        <taxon>Actinomycetota</taxon>
        <taxon>Actinomycetes</taxon>
        <taxon>Micromonosporales</taxon>
        <taxon>Micromonosporaceae</taxon>
        <taxon>Actinoplanes</taxon>
    </lineage>
</organism>
<dbReference type="PANTHER" id="PTHR30408">
    <property type="entry name" value="TYPE-1 RESTRICTION ENZYME ECOKI SPECIFICITY PROTEIN"/>
    <property type="match status" value="1"/>
</dbReference>
<evidence type="ECO:0000313" key="5">
    <source>
        <dbReference type="EMBL" id="GIF09388.1"/>
    </source>
</evidence>
<evidence type="ECO:0000256" key="2">
    <source>
        <dbReference type="ARBA" id="ARBA00022747"/>
    </source>
</evidence>
<protein>
    <recommendedName>
        <fullName evidence="4">Type I restriction modification DNA specificity domain-containing protein</fullName>
    </recommendedName>
</protein>
<dbReference type="GO" id="GO:0003677">
    <property type="term" value="F:DNA binding"/>
    <property type="evidence" value="ECO:0007669"/>
    <property type="project" value="UniProtKB-KW"/>
</dbReference>
<keyword evidence="2" id="KW-0680">Restriction system</keyword>
<evidence type="ECO:0000256" key="1">
    <source>
        <dbReference type="ARBA" id="ARBA00010923"/>
    </source>
</evidence>
<proteinExistence type="inferred from homology"/>
<dbReference type="CDD" id="cd17260">
    <property type="entry name" value="RMtype1_S_EcoEI-TRD1-CR1_like"/>
    <property type="match status" value="1"/>
</dbReference>
<sequence length="370" mass="40287">MSDWHPTTLGELVALQRGHDLPQGLRAGGTIPVIGSGGIAGWHNVAKATGPGVTLGRAANLGIPTLVEEDFWPLNTTLYVTDFRGNDIRFVYHLFQTLDLSGYNSGSVQPMLNRNFIKNVPVLVPEPAEQRRVAAILGALDDNIAGNDSIATTYEELFRAKFASLGVTDGGDIAVTDLVTFNPKTPLNHSNEAIYVDMAALPTRLSSIQTWMRRSPKSGSRFQNGDTLLARITPCLENGKTGYVDFLGDGETGAGSTEFIVMRSKNGVPPEFSYFLARDERFRKHAIQKMVGSSGRQRVSATDASDFLVNRPDPGQLSKFGAEAGTAFRHLRAVMEESRALGNLRDVLLPELMSGRLRVKDAEKIVEESI</sequence>
<reference evidence="5" key="1">
    <citation type="submission" date="2021-01" db="EMBL/GenBank/DDBJ databases">
        <title>Whole genome shotgun sequence of Actinoplanes siamensis NBRC 109076.</title>
        <authorList>
            <person name="Komaki H."/>
            <person name="Tamura T."/>
        </authorList>
    </citation>
    <scope>NUCLEOTIDE SEQUENCE</scope>
    <source>
        <strain evidence="5">NBRC 109076</strain>
    </source>
</reference>
<name>A0A919NDW0_9ACTN</name>
<comment type="similarity">
    <text evidence="1">Belongs to the type-I restriction system S methylase family.</text>
</comment>
<accession>A0A919NDW0</accession>
<keyword evidence="3" id="KW-0238">DNA-binding</keyword>
<comment type="caution">
    <text evidence="5">The sequence shown here is derived from an EMBL/GenBank/DDBJ whole genome shotgun (WGS) entry which is preliminary data.</text>
</comment>
<dbReference type="EMBL" id="BOMW01000083">
    <property type="protein sequence ID" value="GIF09388.1"/>
    <property type="molecule type" value="Genomic_DNA"/>
</dbReference>
<evidence type="ECO:0000256" key="3">
    <source>
        <dbReference type="ARBA" id="ARBA00023125"/>
    </source>
</evidence>